<dbReference type="AlphaFoldDB" id="K2QFX3"/>
<proteinExistence type="predicted"/>
<dbReference type="GO" id="GO:0005737">
    <property type="term" value="C:cytoplasm"/>
    <property type="evidence" value="ECO:0007669"/>
    <property type="project" value="TreeGrafter"/>
</dbReference>
<dbReference type="RefSeq" id="WP_006725567.1">
    <property type="nucleotide sequence ID" value="NZ_ALJF01000006.1"/>
</dbReference>
<dbReference type="InterPro" id="IPR036291">
    <property type="entry name" value="NAD(P)-bd_dom_sf"/>
</dbReference>
<dbReference type="PATRIC" id="fig|1156935.5.peg.1581"/>
<dbReference type="PANTHER" id="PTHR48079">
    <property type="entry name" value="PROTEIN YEEZ"/>
    <property type="match status" value="1"/>
</dbReference>
<name>K2QFX3_9HYPH</name>
<evidence type="ECO:0000259" key="1">
    <source>
        <dbReference type="Pfam" id="PF13460"/>
    </source>
</evidence>
<dbReference type="EMBL" id="ALJF01000006">
    <property type="protein sequence ID" value="EKF59996.1"/>
    <property type="molecule type" value="Genomic_DNA"/>
</dbReference>
<evidence type="ECO:0000313" key="3">
    <source>
        <dbReference type="Proteomes" id="UP000007123"/>
    </source>
</evidence>
<dbReference type="Proteomes" id="UP000007123">
    <property type="component" value="Unassembled WGS sequence"/>
</dbReference>
<organism evidence="2 3">
    <name type="scientific">Agrobacterium albertimagni AOL15</name>
    <dbReference type="NCBI Taxonomy" id="1156935"/>
    <lineage>
        <taxon>Bacteria</taxon>
        <taxon>Pseudomonadati</taxon>
        <taxon>Pseudomonadota</taxon>
        <taxon>Alphaproteobacteria</taxon>
        <taxon>Hyphomicrobiales</taxon>
        <taxon>Rhizobiaceae</taxon>
        <taxon>Rhizobium/Agrobacterium group</taxon>
        <taxon>Agrobacterium</taxon>
    </lineage>
</organism>
<gene>
    <name evidence="2" type="ORF">QWE_07866</name>
</gene>
<evidence type="ECO:0000313" key="2">
    <source>
        <dbReference type="EMBL" id="EKF59996.1"/>
    </source>
</evidence>
<dbReference type="InterPro" id="IPR016040">
    <property type="entry name" value="NAD(P)-bd_dom"/>
</dbReference>
<feature type="domain" description="NAD(P)-binding" evidence="1">
    <location>
        <begin position="19"/>
        <end position="115"/>
    </location>
</feature>
<dbReference type="PANTHER" id="PTHR48079:SF6">
    <property type="entry name" value="NAD(P)-BINDING DOMAIN-CONTAINING PROTEIN-RELATED"/>
    <property type="match status" value="1"/>
</dbReference>
<dbReference type="eggNOG" id="COG0451">
    <property type="taxonomic scope" value="Bacteria"/>
</dbReference>
<dbReference type="OrthoDB" id="7170465at2"/>
<dbReference type="GO" id="GO:0004029">
    <property type="term" value="F:aldehyde dehydrogenase (NAD+) activity"/>
    <property type="evidence" value="ECO:0007669"/>
    <property type="project" value="TreeGrafter"/>
</dbReference>
<accession>K2QFX3</accession>
<dbReference type="STRING" id="1156935.QWE_07866"/>
<protein>
    <recommendedName>
        <fullName evidence="1">NAD(P)-binding domain-containing protein</fullName>
    </recommendedName>
</protein>
<dbReference type="Pfam" id="PF13460">
    <property type="entry name" value="NAD_binding_10"/>
    <property type="match status" value="1"/>
</dbReference>
<keyword evidence="3" id="KW-1185">Reference proteome</keyword>
<dbReference type="Gene3D" id="3.40.50.720">
    <property type="entry name" value="NAD(P)-binding Rossmann-like Domain"/>
    <property type="match status" value="1"/>
</dbReference>
<dbReference type="SUPFAM" id="SSF51735">
    <property type="entry name" value="NAD(P)-binding Rossmann-fold domains"/>
    <property type="match status" value="1"/>
</dbReference>
<reference evidence="2 3" key="1">
    <citation type="journal article" date="2012" name="J. Bacteriol.">
        <title>Draft Genome Sequence of Agrobacterium albertimagni Strain AOL15.</title>
        <authorList>
            <person name="Trimble W.L."/>
            <person name="Phung le T."/>
            <person name="Meyer F."/>
            <person name="Gilbert J.A."/>
            <person name="Silver S."/>
        </authorList>
    </citation>
    <scope>NUCLEOTIDE SEQUENCE [LARGE SCALE GENOMIC DNA]</scope>
    <source>
        <strain evidence="2 3">AOL15</strain>
    </source>
</reference>
<sequence>MTEKTEMTSLERPLALVLGATGGIGGALAAALLQRGYRVRAMHRAPERQATARPHYEWVRGDAMQAEDVLRAAEGASVIVHGVNPPGYQNWAELVLPMIDNTIAAARAVGARILMPGTIYNFGADTFPLIAEDNRQAPETVKGRIRVELERRLGGAAEQGLPVLILRAGDFFGPDAGNNWFAHGLVQPGKPVRFVVNPGRKGVGHAWAYLPDVAETFMRLLDRADELPTFARFHMDGFYDPDGTQMVAAIGRVVGRPRVFSIGFPWRLAGLVRRFVPLIRELHEMRYLWRETIRLDNTRLLDFLGEEPQTPIDVAVKATLQSLGCLAEPDKLAMRDRVLSVAGGEQ</sequence>
<comment type="caution">
    <text evidence="2">The sequence shown here is derived from an EMBL/GenBank/DDBJ whole genome shotgun (WGS) entry which is preliminary data.</text>
</comment>
<dbReference type="InterPro" id="IPR051783">
    <property type="entry name" value="NAD(P)-dependent_oxidoreduct"/>
</dbReference>